<evidence type="ECO:0000256" key="1">
    <source>
        <dbReference type="ARBA" id="ARBA00022630"/>
    </source>
</evidence>
<dbReference type="InterPro" id="IPR036188">
    <property type="entry name" value="FAD/NAD-bd_sf"/>
</dbReference>
<keyword evidence="1" id="KW-0285">Flavoprotein</keyword>
<dbReference type="GeneTree" id="ENSGT00390000008744"/>
<dbReference type="SUPFAM" id="SSF51905">
    <property type="entry name" value="FAD/NAD(P)-binding domain"/>
    <property type="match status" value="1"/>
</dbReference>
<dbReference type="Gene3D" id="3.50.50.60">
    <property type="entry name" value="FAD/NAD(P)-binding domain"/>
    <property type="match status" value="1"/>
</dbReference>
<dbReference type="PANTHER" id="PTHR42923:SF3">
    <property type="entry name" value="PROTOPORPHYRINOGEN OXIDASE"/>
    <property type="match status" value="1"/>
</dbReference>
<reference evidence="4" key="2">
    <citation type="submission" date="2025-09" db="UniProtKB">
        <authorList>
            <consortium name="Ensembl"/>
        </authorList>
    </citation>
    <scope>IDENTIFICATION</scope>
</reference>
<keyword evidence="2" id="KW-0274">FAD</keyword>
<feature type="domain" description="Amine oxidase" evidence="3">
    <location>
        <begin position="11"/>
        <end position="270"/>
    </location>
</feature>
<reference evidence="4" key="1">
    <citation type="submission" date="2025-08" db="UniProtKB">
        <authorList>
            <consortium name="Ensembl"/>
        </authorList>
    </citation>
    <scope>IDENTIFICATION</scope>
</reference>
<keyword evidence="5" id="KW-1185">Reference proteome</keyword>
<dbReference type="GO" id="GO:0004729">
    <property type="term" value="F:oxygen-dependent protoporphyrinogen oxidase activity"/>
    <property type="evidence" value="ECO:0007669"/>
    <property type="project" value="TreeGrafter"/>
</dbReference>
<organism evidence="4 5">
    <name type="scientific">Moschus moschiferus</name>
    <name type="common">Siberian musk deer</name>
    <name type="synonym">Moschus sibiricus</name>
    <dbReference type="NCBI Taxonomy" id="68415"/>
    <lineage>
        <taxon>Eukaryota</taxon>
        <taxon>Metazoa</taxon>
        <taxon>Chordata</taxon>
        <taxon>Craniata</taxon>
        <taxon>Vertebrata</taxon>
        <taxon>Euteleostomi</taxon>
        <taxon>Mammalia</taxon>
        <taxon>Eutheria</taxon>
        <taxon>Laurasiatheria</taxon>
        <taxon>Artiodactyla</taxon>
        <taxon>Ruminantia</taxon>
        <taxon>Pecora</taxon>
        <taxon>Moschidae</taxon>
        <taxon>Moschus</taxon>
    </lineage>
</organism>
<dbReference type="AlphaFoldDB" id="A0A8C6DHP1"/>
<accession>A0A8C6DHP1</accession>
<dbReference type="InterPro" id="IPR050464">
    <property type="entry name" value="Zeta_carotene_desat/Oxidored"/>
</dbReference>
<dbReference type="Pfam" id="PF01593">
    <property type="entry name" value="Amino_oxidase"/>
    <property type="match status" value="1"/>
</dbReference>
<protein>
    <recommendedName>
        <fullName evidence="3">Amine oxidase domain-containing protein</fullName>
    </recommendedName>
</protein>
<evidence type="ECO:0000259" key="3">
    <source>
        <dbReference type="Pfam" id="PF01593"/>
    </source>
</evidence>
<dbReference type="Ensembl" id="ENSMMST00000017252.1">
    <property type="protein sequence ID" value="ENSMMSP00000015623.1"/>
    <property type="gene ID" value="ENSMMSG00000011885.1"/>
</dbReference>
<dbReference type="SUPFAM" id="SSF54373">
    <property type="entry name" value="FAD-linked reductases, C-terminal domain"/>
    <property type="match status" value="1"/>
</dbReference>
<dbReference type="GO" id="GO:0005743">
    <property type="term" value="C:mitochondrial inner membrane"/>
    <property type="evidence" value="ECO:0007669"/>
    <property type="project" value="TreeGrafter"/>
</dbReference>
<evidence type="ECO:0000313" key="5">
    <source>
        <dbReference type="Proteomes" id="UP000694544"/>
    </source>
</evidence>
<evidence type="ECO:0000256" key="2">
    <source>
        <dbReference type="ARBA" id="ARBA00022827"/>
    </source>
</evidence>
<evidence type="ECO:0000313" key="4">
    <source>
        <dbReference type="Ensembl" id="ENSMMSP00000015623.1"/>
    </source>
</evidence>
<name>A0A8C6DHP1_MOSMO</name>
<sequence>MDSEVLPVPGGNSRELRIRSCFPSLFQDEQTHCSILLGPLMGAGWGPELGSALIRQARAECWCQWSLRGGLETLPHSLNTHLTSRGVSVLQGQSVCGFSLQAEGCWKVSRGDSSLEADHIISVIPAPVLSKLLPAEAAPLAYALNTITAVSVAVMNLQYQGSHLPVQGFGHLVPFSEDPVILEIVYDSVAFPEQDGSPLPGAVFSQVLFQQEAEKAAATHLGLNEPPSHCLVHLHQNSIPQYTFSHWQKLESATQFLAAQNLPLTLAGTSYEGLAAACVLGTEPNSWSLAPTSSCPWWQEFSHP</sequence>
<dbReference type="Proteomes" id="UP000694544">
    <property type="component" value="Unplaced"/>
</dbReference>
<dbReference type="PANTHER" id="PTHR42923">
    <property type="entry name" value="PROTOPORPHYRINOGEN OXIDASE"/>
    <property type="match status" value="1"/>
</dbReference>
<proteinExistence type="predicted"/>
<dbReference type="InterPro" id="IPR002937">
    <property type="entry name" value="Amino_oxidase"/>
</dbReference>
<dbReference type="GO" id="GO:0006783">
    <property type="term" value="P:heme biosynthetic process"/>
    <property type="evidence" value="ECO:0007669"/>
    <property type="project" value="TreeGrafter"/>
</dbReference>